<dbReference type="Proteomes" id="UP001303946">
    <property type="component" value="Chromosome"/>
</dbReference>
<proteinExistence type="predicted"/>
<feature type="chain" id="PRO_5047549780" evidence="1">
    <location>
        <begin position="33"/>
        <end position="481"/>
    </location>
</feature>
<evidence type="ECO:0000313" key="2">
    <source>
        <dbReference type="EMBL" id="WOB10859.1"/>
    </source>
</evidence>
<organism evidence="2 3">
    <name type="scientific">Piscinibacter gummiphilus</name>
    <dbReference type="NCBI Taxonomy" id="946333"/>
    <lineage>
        <taxon>Bacteria</taxon>
        <taxon>Pseudomonadati</taxon>
        <taxon>Pseudomonadota</taxon>
        <taxon>Betaproteobacteria</taxon>
        <taxon>Burkholderiales</taxon>
        <taxon>Sphaerotilaceae</taxon>
        <taxon>Piscinibacter</taxon>
    </lineage>
</organism>
<dbReference type="InterPro" id="IPR010131">
    <property type="entry name" value="MdtP/NodT-like"/>
</dbReference>
<feature type="signal peptide" evidence="1">
    <location>
        <begin position="1"/>
        <end position="32"/>
    </location>
</feature>
<evidence type="ECO:0000313" key="3">
    <source>
        <dbReference type="Proteomes" id="UP001303946"/>
    </source>
</evidence>
<name>A0ABZ0D833_9BURK</name>
<gene>
    <name evidence="2" type="ORF">RXV79_12580</name>
</gene>
<dbReference type="PANTHER" id="PTHR30203:SF24">
    <property type="entry name" value="BLR4935 PROTEIN"/>
    <property type="match status" value="1"/>
</dbReference>
<reference evidence="2 3" key="1">
    <citation type="submission" date="2023-10" db="EMBL/GenBank/DDBJ databases">
        <title>Bacteria for the degradation of biodegradable plastic PBAT(Polybutylene adipate terephthalate).</title>
        <authorList>
            <person name="Weon H.-Y."/>
            <person name="Yeon J."/>
        </authorList>
    </citation>
    <scope>NUCLEOTIDE SEQUENCE [LARGE SCALE GENOMIC DNA]</scope>
    <source>
        <strain evidence="2 3">SBD 7-3</strain>
    </source>
</reference>
<dbReference type="SUPFAM" id="SSF56954">
    <property type="entry name" value="Outer membrane efflux proteins (OEP)"/>
    <property type="match status" value="1"/>
</dbReference>
<dbReference type="PROSITE" id="PS51257">
    <property type="entry name" value="PROKAR_LIPOPROTEIN"/>
    <property type="match status" value="1"/>
</dbReference>
<evidence type="ECO:0000256" key="1">
    <source>
        <dbReference type="SAM" id="SignalP"/>
    </source>
</evidence>
<dbReference type="EMBL" id="CP136336">
    <property type="protein sequence ID" value="WOB10859.1"/>
    <property type="molecule type" value="Genomic_DNA"/>
</dbReference>
<dbReference type="RefSeq" id="WP_316703780.1">
    <property type="nucleotide sequence ID" value="NZ_CP136336.1"/>
</dbReference>
<keyword evidence="1" id="KW-0732">Signal</keyword>
<protein>
    <submittedName>
        <fullName evidence="2">TolC family protein</fullName>
    </submittedName>
</protein>
<dbReference type="PANTHER" id="PTHR30203">
    <property type="entry name" value="OUTER MEMBRANE CATION EFFLUX PROTEIN"/>
    <property type="match status" value="1"/>
</dbReference>
<accession>A0ABZ0D833</accession>
<sequence>MRFRAVPSPRRTTVAIAAVAAALLLGGCASTAIDKNFQDVQSLTQSRLGAEVKWLNSDAARRQAQSDVDALLAKPLSADDAVRVALAYSPALQSALFESAAASAGATQSARLPNPIFTFERLVRRSGGDVDVDIGRMLGISVFDLLLLPQRLRLADFQQQQLQMRLASDVVQAATDARQNWVRAVAAQQSVQYFEQVKRTADVSAELARRMQAVGNFNRLQRAREQAFAADAVAELARARQAALSAREALVRSLGLTAAQAQQLKLPDRLPDLPKTVRSEESVAQQAIDQRLDVRLARADLEFTAREQGLSRITSVVNGFHVAAVRNSETGSPPQKGYELELPLPIFDFGDAGRARAQATYMAALNRTAQIGVEATSQVRETYGGYRTSYDIARHYLDEVVPLRKTIAEENQLRYNGMLIGVFELLADAREQIGSVVQAIDAQRDFWLADAALQASLIGKPSGGVSMEARPAGGSGGAAAH</sequence>
<dbReference type="Gene3D" id="1.20.1600.10">
    <property type="entry name" value="Outer membrane efflux proteins (OEP)"/>
    <property type="match status" value="1"/>
</dbReference>
<keyword evidence="3" id="KW-1185">Reference proteome</keyword>